<feature type="chain" id="PRO_5019067311" evidence="1">
    <location>
        <begin position="29"/>
        <end position="402"/>
    </location>
</feature>
<dbReference type="Gene3D" id="2.40.160.10">
    <property type="entry name" value="Porin"/>
    <property type="match status" value="1"/>
</dbReference>
<sequence>MIPANRRTLAAALTTTAMLALLSGGARAAEPFKLVIGGDAYTEAGFVSQDRDNGLRSTEFRNRMRLVFTPSAKADNGLEYGARLRVRASSGTGSTDADRAFLFANGSFGMVRLGMVNSYNDDVWVARPIDYLPLASSDGVAAWLPGSPTLINGRYAGTDLAVAPGAGSALQHSITVQGTSTKIVYYSPRFAGLQAGLSYTPRNDSTATDVNLVKAASTANGGATTNFQDIVELGLHYKNSFDGVDVAASAAYNLGKASASSSALDRYQDLRAFQIGGRVGYAGFSLGAGYVDYGKSGQNKNSTYAPFRDSARGWNVGVQYVAGPWTLGGGYVYGQDAGSYALRGARKLDVIELGVGYQVAPGLLIQAQYDHVRARSDKAATTATGSPNDNGNVALLRSVLTF</sequence>
<dbReference type="EMBL" id="QYUL01000003">
    <property type="protein sequence ID" value="RJF79564.1"/>
    <property type="molecule type" value="Genomic_DNA"/>
</dbReference>
<evidence type="ECO:0000259" key="2">
    <source>
        <dbReference type="Pfam" id="PF13609"/>
    </source>
</evidence>
<dbReference type="SUPFAM" id="SSF56935">
    <property type="entry name" value="Porins"/>
    <property type="match status" value="1"/>
</dbReference>
<feature type="domain" description="Porin" evidence="2">
    <location>
        <begin position="15"/>
        <end position="375"/>
    </location>
</feature>
<evidence type="ECO:0000256" key="1">
    <source>
        <dbReference type="SAM" id="SignalP"/>
    </source>
</evidence>
<organism evidence="3 4">
    <name type="scientific">Azospirillum cavernae</name>
    <dbReference type="NCBI Taxonomy" id="2320860"/>
    <lineage>
        <taxon>Bacteria</taxon>
        <taxon>Pseudomonadati</taxon>
        <taxon>Pseudomonadota</taxon>
        <taxon>Alphaproteobacteria</taxon>
        <taxon>Rhodospirillales</taxon>
        <taxon>Azospirillaceae</taxon>
        <taxon>Azospirillum</taxon>
    </lineage>
</organism>
<dbReference type="Pfam" id="PF13609">
    <property type="entry name" value="Porin_4"/>
    <property type="match status" value="1"/>
</dbReference>
<gene>
    <name evidence="3" type="ORF">D3877_22710</name>
</gene>
<name>A0A418VSU4_9PROT</name>
<dbReference type="Proteomes" id="UP000283458">
    <property type="component" value="Unassembled WGS sequence"/>
</dbReference>
<accession>A0A418VSU4</accession>
<protein>
    <submittedName>
        <fullName evidence="3">Porin</fullName>
    </submittedName>
</protein>
<keyword evidence="1" id="KW-0732">Signal</keyword>
<reference evidence="3 4" key="1">
    <citation type="submission" date="2018-09" db="EMBL/GenBank/DDBJ databases">
        <authorList>
            <person name="Zhu H."/>
        </authorList>
    </citation>
    <scope>NUCLEOTIDE SEQUENCE [LARGE SCALE GENOMIC DNA]</scope>
    <source>
        <strain evidence="3 4">K2W22B-5</strain>
    </source>
</reference>
<dbReference type="InterPro" id="IPR033900">
    <property type="entry name" value="Gram_neg_porin_domain"/>
</dbReference>
<evidence type="ECO:0000313" key="4">
    <source>
        <dbReference type="Proteomes" id="UP000283458"/>
    </source>
</evidence>
<proteinExistence type="predicted"/>
<evidence type="ECO:0000313" key="3">
    <source>
        <dbReference type="EMBL" id="RJF79564.1"/>
    </source>
</evidence>
<comment type="caution">
    <text evidence="3">The sequence shown here is derived from an EMBL/GenBank/DDBJ whole genome shotgun (WGS) entry which is preliminary data.</text>
</comment>
<dbReference type="OrthoDB" id="6758483at2"/>
<keyword evidence="4" id="KW-1185">Reference proteome</keyword>
<dbReference type="RefSeq" id="WP_119833021.1">
    <property type="nucleotide sequence ID" value="NZ_QYUL01000003.1"/>
</dbReference>
<dbReference type="GO" id="GO:0015288">
    <property type="term" value="F:porin activity"/>
    <property type="evidence" value="ECO:0007669"/>
    <property type="project" value="InterPro"/>
</dbReference>
<feature type="signal peptide" evidence="1">
    <location>
        <begin position="1"/>
        <end position="28"/>
    </location>
</feature>
<dbReference type="GO" id="GO:0016020">
    <property type="term" value="C:membrane"/>
    <property type="evidence" value="ECO:0007669"/>
    <property type="project" value="InterPro"/>
</dbReference>
<dbReference type="InterPro" id="IPR023614">
    <property type="entry name" value="Porin_dom_sf"/>
</dbReference>
<dbReference type="AlphaFoldDB" id="A0A418VSU4"/>